<feature type="compositionally biased region" description="Polar residues" evidence="8">
    <location>
        <begin position="348"/>
        <end position="357"/>
    </location>
</feature>
<evidence type="ECO:0000256" key="8">
    <source>
        <dbReference type="SAM" id="MobiDB-lite"/>
    </source>
</evidence>
<evidence type="ECO:0000256" key="7">
    <source>
        <dbReference type="ARBA" id="ARBA00038359"/>
    </source>
</evidence>
<comment type="similarity">
    <text evidence="2">Belongs to the type-B carboxylesterase/lipase family.</text>
</comment>
<organism evidence="12">
    <name type="scientific">Gibberella zeae</name>
    <name type="common">Wheat head blight fungus</name>
    <name type="synonym">Fusarium graminearum</name>
    <dbReference type="NCBI Taxonomy" id="5518"/>
    <lineage>
        <taxon>Eukaryota</taxon>
        <taxon>Fungi</taxon>
        <taxon>Dikarya</taxon>
        <taxon>Ascomycota</taxon>
        <taxon>Pezizomycotina</taxon>
        <taxon>Sordariomycetes</taxon>
        <taxon>Hypocreomycetidae</taxon>
        <taxon>Hypocreales</taxon>
        <taxon>Nectriaceae</taxon>
        <taxon>Fusarium</taxon>
    </lineage>
</organism>
<dbReference type="GO" id="GO:0016787">
    <property type="term" value="F:hydrolase activity"/>
    <property type="evidence" value="ECO:0007669"/>
    <property type="project" value="UniProtKB-KW"/>
</dbReference>
<keyword evidence="6 9" id="KW-0472">Membrane</keyword>
<feature type="transmembrane region" description="Helical" evidence="9">
    <location>
        <begin position="225"/>
        <end position="245"/>
    </location>
</feature>
<accession>A0A4E9D6I7</accession>
<dbReference type="AlphaFoldDB" id="A0A4E9D6I7"/>
<dbReference type="SUPFAM" id="SSF53474">
    <property type="entry name" value="alpha/beta-Hydrolases"/>
    <property type="match status" value="1"/>
</dbReference>
<comment type="similarity">
    <text evidence="7">Belongs to the SAT4 family.</text>
</comment>
<proteinExistence type="inferred from homology"/>
<dbReference type="InterPro" id="IPR029058">
    <property type="entry name" value="AB_hydrolase_fold"/>
</dbReference>
<dbReference type="InterPro" id="IPR019826">
    <property type="entry name" value="Carboxylesterase_B_AS"/>
</dbReference>
<comment type="subcellular location">
    <subcellularLocation>
        <location evidence="1">Membrane</location>
        <topology evidence="1">Multi-pass membrane protein</topology>
    </subcellularLocation>
</comment>
<gene>
    <name evidence="12" type="ORF">FUG_LOCUS133092</name>
</gene>
<feature type="compositionally biased region" description="Basic and acidic residues" evidence="8">
    <location>
        <begin position="311"/>
        <end position="325"/>
    </location>
</feature>
<feature type="transmembrane region" description="Helical" evidence="9">
    <location>
        <begin position="49"/>
        <end position="72"/>
    </location>
</feature>
<keyword evidence="3 9" id="KW-0812">Transmembrane</keyword>
<evidence type="ECO:0000259" key="11">
    <source>
        <dbReference type="Pfam" id="PF20684"/>
    </source>
</evidence>
<dbReference type="InterPro" id="IPR049326">
    <property type="entry name" value="Rhodopsin_dom_fungi"/>
</dbReference>
<evidence type="ECO:0000256" key="2">
    <source>
        <dbReference type="ARBA" id="ARBA00005964"/>
    </source>
</evidence>
<feature type="region of interest" description="Disordered" evidence="8">
    <location>
        <begin position="293"/>
        <end position="364"/>
    </location>
</feature>
<feature type="domain" description="Rhodopsin" evidence="11">
    <location>
        <begin position="32"/>
        <end position="284"/>
    </location>
</feature>
<feature type="transmembrane region" description="Helical" evidence="9">
    <location>
        <begin position="142"/>
        <end position="163"/>
    </location>
</feature>
<dbReference type="Pfam" id="PF00135">
    <property type="entry name" value="COesterase"/>
    <property type="match status" value="1"/>
</dbReference>
<dbReference type="InterPro" id="IPR002018">
    <property type="entry name" value="CarbesteraseB"/>
</dbReference>
<evidence type="ECO:0000256" key="4">
    <source>
        <dbReference type="ARBA" id="ARBA00022801"/>
    </source>
</evidence>
<reference evidence="12" key="1">
    <citation type="submission" date="2019-04" db="EMBL/GenBank/DDBJ databases">
        <authorList>
            <person name="Melise S."/>
            <person name="Noan J."/>
            <person name="Okalmin O."/>
        </authorList>
    </citation>
    <scope>NUCLEOTIDE SEQUENCE</scope>
    <source>
        <strain evidence="12">FN9</strain>
    </source>
</reference>
<feature type="transmembrane region" description="Helical" evidence="9">
    <location>
        <begin position="108"/>
        <end position="130"/>
    </location>
</feature>
<evidence type="ECO:0000259" key="10">
    <source>
        <dbReference type="Pfam" id="PF00135"/>
    </source>
</evidence>
<dbReference type="Gene3D" id="3.40.50.1820">
    <property type="entry name" value="alpha/beta hydrolase"/>
    <property type="match status" value="1"/>
</dbReference>
<evidence type="ECO:0000256" key="3">
    <source>
        <dbReference type="ARBA" id="ARBA00022692"/>
    </source>
</evidence>
<keyword evidence="5 9" id="KW-1133">Transmembrane helix</keyword>
<dbReference type="InterPro" id="IPR052337">
    <property type="entry name" value="SAT4-like"/>
</dbReference>
<evidence type="ECO:0000256" key="9">
    <source>
        <dbReference type="SAM" id="Phobius"/>
    </source>
</evidence>
<dbReference type="PANTHER" id="PTHR33048">
    <property type="entry name" value="PTH11-LIKE INTEGRAL MEMBRANE PROTEIN (AFU_ORTHOLOGUE AFUA_5G11245)"/>
    <property type="match status" value="1"/>
</dbReference>
<dbReference type="PANTHER" id="PTHR33048:SF2">
    <property type="entry name" value="SRPK"/>
    <property type="match status" value="1"/>
</dbReference>
<dbReference type="Pfam" id="PF20684">
    <property type="entry name" value="Fung_rhodopsin"/>
    <property type="match status" value="1"/>
</dbReference>
<dbReference type="GO" id="GO:0016020">
    <property type="term" value="C:membrane"/>
    <property type="evidence" value="ECO:0007669"/>
    <property type="project" value="UniProtKB-SubCell"/>
</dbReference>
<protein>
    <submittedName>
        <fullName evidence="12">Uncharacterized protein</fullName>
    </submittedName>
</protein>
<feature type="domain" description="Carboxylesterase type B" evidence="10">
    <location>
        <begin position="437"/>
        <end position="689"/>
    </location>
</feature>
<evidence type="ECO:0000256" key="1">
    <source>
        <dbReference type="ARBA" id="ARBA00004141"/>
    </source>
</evidence>
<evidence type="ECO:0000256" key="6">
    <source>
        <dbReference type="ARBA" id="ARBA00023136"/>
    </source>
</evidence>
<evidence type="ECO:0000256" key="5">
    <source>
        <dbReference type="ARBA" id="ARBA00022989"/>
    </source>
</evidence>
<dbReference type="EMBL" id="CAAKMV010000110">
    <property type="protein sequence ID" value="VIO54594.1"/>
    <property type="molecule type" value="Genomic_DNA"/>
</dbReference>
<keyword evidence="4" id="KW-0378">Hydrolase</keyword>
<evidence type="ECO:0000313" key="12">
    <source>
        <dbReference type="EMBL" id="VIO54594.1"/>
    </source>
</evidence>
<sequence>MATEAEQQAAANAFIQEVWGLQGAAYLVVGLRYYSQFSSFGRRIQWDDILMLLATIVYTAESVAAYFVVAYWKGLANNGITPAQRQALRDDPDSPEWALRVNGSKTHVIGLLLYMTLLWLLKGYWVIYYLRLTEGVASAKRYARWGTIIIPVTYVSCFLVAFLKCIPFEKQWQVDPEPQNSCLPAITYIQTIYVMAMNTATDFFLMSIPLPMIWKARMPWRKKVVIMFMFSGALLEMVFGILRAVSILTKGNTDPAQSGYWSVRESFVSFVVTNLPMVYPLLKRVVEKTVSASKSSTRTPGLGDSQGYRLGDYKNKANSRSRPDETDLGDTVWGSKDHIVPADGQASGDDTSIQSASKAHRDSHLGIKSQNIAKAVGGLQPSKSHGKRQGLEAGLGEIMVTSEYVILTISYPVDSDKMVATLKHHSLQTTLTGVEANGVTQFRGIPYGHIPQRFAAAEKINDYPKELNCTTFGPRCPQVPVDVGHLLRVPSHHKFPDEPEDEFSCANLDVVLPSPDTLNRPETLPVFVWIHGGSQAVTFGSAASGICDMTTIVADSIRLGTPIIAVSIQYRLNIFALASKDGPPNLALRDQALALEWIQDHIADFGGDPKKVTLAGESAGAVYCHAHIVTQAPVSQFILSSGSLFLSPPQPPHMVSALRDKVSKQFQGIDATMVLETAPTDKIVEAVKQSGLQSFYLEWEERFNGWETSTGEAGALLLSDAVIWQAGIWATDIDDIVSAFDAAGEHSEELKKLYHIRSDRPSSCKTGALDFINDCRFVFPIHQLEELWKDARKPVHRCLIDESNPWQPSTGAHHAVDLVLLFGGLDLSHAPAAEITGQALREAWIKFVNQTEPWPNASSSSYGFGPHGVCKELEDWEVQSRRRVTETNKLRGMDPILLVKAFISLAAGRGSLSN</sequence>
<dbReference type="PROSITE" id="PS00122">
    <property type="entry name" value="CARBOXYLESTERASE_B_1"/>
    <property type="match status" value="1"/>
</dbReference>
<name>A0A4E9D6I7_GIBZA</name>